<feature type="domain" description="Peptidase S9A N-terminal" evidence="7">
    <location>
        <begin position="29"/>
        <end position="484"/>
    </location>
</feature>
<name>A0ABW2SQ02_9ACTO</name>
<feature type="compositionally biased region" description="Low complexity" evidence="5">
    <location>
        <begin position="1"/>
        <end position="16"/>
    </location>
</feature>
<evidence type="ECO:0000256" key="4">
    <source>
        <dbReference type="ARBA" id="ARBA00022825"/>
    </source>
</evidence>
<dbReference type="InterPro" id="IPR051543">
    <property type="entry name" value="Serine_Peptidase_S9A"/>
</dbReference>
<accession>A0ABW2SQ02</accession>
<gene>
    <name evidence="8" type="ORF">ACFQWG_12210</name>
</gene>
<keyword evidence="2" id="KW-0645">Protease</keyword>
<evidence type="ECO:0000259" key="7">
    <source>
        <dbReference type="Pfam" id="PF02897"/>
    </source>
</evidence>
<dbReference type="EMBL" id="JBHTEF010000001">
    <property type="protein sequence ID" value="MFC7581959.1"/>
    <property type="molecule type" value="Genomic_DNA"/>
</dbReference>
<reference evidence="9" key="1">
    <citation type="journal article" date="2019" name="Int. J. Syst. Evol. Microbiol.">
        <title>The Global Catalogue of Microorganisms (GCM) 10K type strain sequencing project: providing services to taxonomists for standard genome sequencing and annotation.</title>
        <authorList>
            <consortium name="The Broad Institute Genomics Platform"/>
            <consortium name="The Broad Institute Genome Sequencing Center for Infectious Disease"/>
            <person name="Wu L."/>
            <person name="Ma J."/>
        </authorList>
    </citation>
    <scope>NUCLEOTIDE SEQUENCE [LARGE SCALE GENOMIC DNA]</scope>
    <source>
        <strain evidence="9">CCUG 56698</strain>
    </source>
</reference>
<evidence type="ECO:0000256" key="1">
    <source>
        <dbReference type="ARBA" id="ARBA00005228"/>
    </source>
</evidence>
<dbReference type="InterPro" id="IPR029058">
    <property type="entry name" value="AB_hydrolase_fold"/>
</dbReference>
<dbReference type="SUPFAM" id="SSF50993">
    <property type="entry name" value="Peptidase/esterase 'gauge' domain"/>
    <property type="match status" value="1"/>
</dbReference>
<sequence length="773" mass="84454">MAGTPTSIPSTSSPAPSVTPPAPSPQAPPRAPKRPGRSRSFHGESFADPWEWLRDKSDPEVLAHLTAENAWTDRVSAPTWRLQRRIVGELHRHTVETDVTVPVRLGDFWYYDRTTEGRSYAAHYRVPVRTAPSSAASVHSSSQPDPAPAPRPEPGLPLPGEQLLVDENREAEGRDFFALADLAPSPDGSLIAWSRDLSGDERWTIVVQDAATGEVVDDTVQGAGQGLAWSADSQTLLYARVDDAWRQNQVWTHRVGSDPAGDRLLLQEDDEHFELWFEPARDPRWVPIHAVSTTTSEAWLWSTGRPGAVPAPVTGRTPGVLVNVEPAGDHLVIVHTATSREGTLAVAPLPRALADSAGPVRAPFAPPSSWVSLREADEGERILWAEAYRTFLLLTLRSGGLTQVEVRTRQTPAAGPDDPLPARDLADVWGPARLVGTDHAVRTISTAGGPRFEDATARVEVESITRPPRIIEVDPATGARTVLRTLDVPAWEPGDYAEERVWVAARDGRTRIPVTLVHRRDAEPDGTAPGWLYGYGAYEVSIDPEFSALRLPLLERGVTYAIAHVRGGGEMGRAWYEDGRLALKRHTFEDFVDVARWMVDAGWAAPGRLVAEGRSAGGLLMGAAANMAPDLFRVVLAGVPFVDALTTILDPSLPLTAGEWEEWGNPIEDPEIYRAMRAYTPYENVRDGAEYPAVFATTSLNDTRVFFVEPAKWIQRLREATSGDPEARPIALRAEMVAGHAGRSGRYGRWESRAEEYAFALGQVGAGQEPALM</sequence>
<dbReference type="InterPro" id="IPR001375">
    <property type="entry name" value="Peptidase_S9_cat"/>
</dbReference>
<protein>
    <submittedName>
        <fullName evidence="8">S9 family peptidase</fullName>
    </submittedName>
</protein>
<evidence type="ECO:0000256" key="5">
    <source>
        <dbReference type="SAM" id="MobiDB-lite"/>
    </source>
</evidence>
<dbReference type="InterPro" id="IPR002470">
    <property type="entry name" value="Peptidase_S9A"/>
</dbReference>
<feature type="region of interest" description="Disordered" evidence="5">
    <location>
        <begin position="133"/>
        <end position="161"/>
    </location>
</feature>
<comment type="similarity">
    <text evidence="1">Belongs to the peptidase S9A family.</text>
</comment>
<dbReference type="Gene3D" id="2.130.10.120">
    <property type="entry name" value="Prolyl oligopeptidase, N-terminal domain"/>
    <property type="match status" value="1"/>
</dbReference>
<dbReference type="Proteomes" id="UP001596527">
    <property type="component" value="Unassembled WGS sequence"/>
</dbReference>
<dbReference type="InterPro" id="IPR023302">
    <property type="entry name" value="Pept_S9A_N"/>
</dbReference>
<dbReference type="SUPFAM" id="SSF53474">
    <property type="entry name" value="alpha/beta-Hydrolases"/>
    <property type="match status" value="1"/>
</dbReference>
<dbReference type="PRINTS" id="PR00862">
    <property type="entry name" value="PROLIGOPTASE"/>
</dbReference>
<feature type="compositionally biased region" description="Pro residues" evidence="5">
    <location>
        <begin position="145"/>
        <end position="157"/>
    </location>
</feature>
<dbReference type="Pfam" id="PF02897">
    <property type="entry name" value="Peptidase_S9_N"/>
    <property type="match status" value="1"/>
</dbReference>
<dbReference type="PANTHER" id="PTHR11757:SF19">
    <property type="entry name" value="PROLYL ENDOPEPTIDASE-LIKE"/>
    <property type="match status" value="1"/>
</dbReference>
<feature type="compositionally biased region" description="Basic residues" evidence="5">
    <location>
        <begin position="31"/>
        <end position="40"/>
    </location>
</feature>
<feature type="compositionally biased region" description="Low complexity" evidence="5">
    <location>
        <begin position="133"/>
        <end position="144"/>
    </location>
</feature>
<evidence type="ECO:0000313" key="8">
    <source>
        <dbReference type="EMBL" id="MFC7581959.1"/>
    </source>
</evidence>
<comment type="caution">
    <text evidence="8">The sequence shown here is derived from an EMBL/GenBank/DDBJ whole genome shotgun (WGS) entry which is preliminary data.</text>
</comment>
<keyword evidence="4" id="KW-0720">Serine protease</keyword>
<dbReference type="PANTHER" id="PTHR11757">
    <property type="entry name" value="PROTEASE FAMILY S9A OLIGOPEPTIDASE"/>
    <property type="match status" value="1"/>
</dbReference>
<dbReference type="RefSeq" id="WP_380975702.1">
    <property type="nucleotide sequence ID" value="NZ_JBHTEF010000001.1"/>
</dbReference>
<evidence type="ECO:0000313" key="9">
    <source>
        <dbReference type="Proteomes" id="UP001596527"/>
    </source>
</evidence>
<keyword evidence="9" id="KW-1185">Reference proteome</keyword>
<organism evidence="8 9">
    <name type="scientific">Schaalia naturae</name>
    <dbReference type="NCBI Taxonomy" id="635203"/>
    <lineage>
        <taxon>Bacteria</taxon>
        <taxon>Bacillati</taxon>
        <taxon>Actinomycetota</taxon>
        <taxon>Actinomycetes</taxon>
        <taxon>Actinomycetales</taxon>
        <taxon>Actinomycetaceae</taxon>
        <taxon>Schaalia</taxon>
    </lineage>
</organism>
<dbReference type="Gene3D" id="3.40.50.1820">
    <property type="entry name" value="alpha/beta hydrolase"/>
    <property type="match status" value="1"/>
</dbReference>
<evidence type="ECO:0000256" key="3">
    <source>
        <dbReference type="ARBA" id="ARBA00022801"/>
    </source>
</evidence>
<proteinExistence type="inferred from homology"/>
<evidence type="ECO:0000256" key="2">
    <source>
        <dbReference type="ARBA" id="ARBA00022670"/>
    </source>
</evidence>
<feature type="domain" description="Peptidase S9 prolyl oligopeptidase catalytic" evidence="6">
    <location>
        <begin position="545"/>
        <end position="765"/>
    </location>
</feature>
<feature type="compositionally biased region" description="Pro residues" evidence="5">
    <location>
        <begin position="17"/>
        <end position="30"/>
    </location>
</feature>
<dbReference type="Pfam" id="PF00326">
    <property type="entry name" value="Peptidase_S9"/>
    <property type="match status" value="1"/>
</dbReference>
<keyword evidence="3" id="KW-0378">Hydrolase</keyword>
<feature type="region of interest" description="Disordered" evidence="5">
    <location>
        <begin position="1"/>
        <end position="44"/>
    </location>
</feature>
<evidence type="ECO:0000259" key="6">
    <source>
        <dbReference type="Pfam" id="PF00326"/>
    </source>
</evidence>